<dbReference type="SUPFAM" id="SSF55120">
    <property type="entry name" value="Pseudouridine synthase"/>
    <property type="match status" value="1"/>
</dbReference>
<dbReference type="Pfam" id="PF00849">
    <property type="entry name" value="PseudoU_synth_2"/>
    <property type="match status" value="1"/>
</dbReference>
<dbReference type="AlphaFoldDB" id="A0A5C7J6F3"/>
<dbReference type="GO" id="GO:0003723">
    <property type="term" value="F:RNA binding"/>
    <property type="evidence" value="ECO:0007669"/>
    <property type="project" value="InterPro"/>
</dbReference>
<reference evidence="2 3" key="1">
    <citation type="submission" date="2018-09" db="EMBL/GenBank/DDBJ databases">
        <title>Metagenome Assembled Genomes from an Advanced Water Purification Facility.</title>
        <authorList>
            <person name="Stamps B.W."/>
            <person name="Spear J.R."/>
        </authorList>
    </citation>
    <scope>NUCLEOTIDE SEQUENCE [LARGE SCALE GENOMIC DNA]</scope>
    <source>
        <strain evidence="2">Bin_63_2</strain>
    </source>
</reference>
<dbReference type="InterPro" id="IPR020103">
    <property type="entry name" value="PsdUridine_synth_cat_dom_sf"/>
</dbReference>
<dbReference type="GO" id="GO:0009982">
    <property type="term" value="F:pseudouridine synthase activity"/>
    <property type="evidence" value="ECO:0007669"/>
    <property type="project" value="InterPro"/>
</dbReference>
<protein>
    <recommendedName>
        <fullName evidence="1">Pseudouridine synthase RsuA/RluA-like domain-containing protein</fullName>
    </recommendedName>
</protein>
<evidence type="ECO:0000259" key="1">
    <source>
        <dbReference type="Pfam" id="PF00849"/>
    </source>
</evidence>
<dbReference type="GO" id="GO:0140098">
    <property type="term" value="F:catalytic activity, acting on RNA"/>
    <property type="evidence" value="ECO:0007669"/>
    <property type="project" value="UniProtKB-ARBA"/>
</dbReference>
<dbReference type="GO" id="GO:0006396">
    <property type="term" value="P:RNA processing"/>
    <property type="evidence" value="ECO:0007669"/>
    <property type="project" value="UniProtKB-ARBA"/>
</dbReference>
<dbReference type="EMBL" id="SSDS01000085">
    <property type="protein sequence ID" value="TXG76076.1"/>
    <property type="molecule type" value="Genomic_DNA"/>
</dbReference>
<gene>
    <name evidence="2" type="ORF">E6Q11_05465</name>
</gene>
<dbReference type="GO" id="GO:0001522">
    <property type="term" value="P:pseudouridine synthesis"/>
    <property type="evidence" value="ECO:0007669"/>
    <property type="project" value="InterPro"/>
</dbReference>
<dbReference type="Gene3D" id="3.30.2350.10">
    <property type="entry name" value="Pseudouridine synthase"/>
    <property type="match status" value="1"/>
</dbReference>
<organism evidence="2 3">
    <name type="scientific">Candidatus Dojkabacteria bacterium</name>
    <dbReference type="NCBI Taxonomy" id="2099670"/>
    <lineage>
        <taxon>Bacteria</taxon>
        <taxon>Candidatus Dojkabacteria</taxon>
    </lineage>
</organism>
<proteinExistence type="predicted"/>
<name>A0A5C7J6F3_9BACT</name>
<evidence type="ECO:0000313" key="3">
    <source>
        <dbReference type="Proteomes" id="UP000321026"/>
    </source>
</evidence>
<accession>A0A5C7J6F3</accession>
<feature type="domain" description="Pseudouridine synthase RsuA/RluA-like" evidence="1">
    <location>
        <begin position="2"/>
        <end position="19"/>
    </location>
</feature>
<comment type="caution">
    <text evidence="2">The sequence shown here is derived from an EMBL/GenBank/DDBJ whole genome shotgun (WGS) entry which is preliminary data.</text>
</comment>
<evidence type="ECO:0000313" key="2">
    <source>
        <dbReference type="EMBL" id="TXG76076.1"/>
    </source>
</evidence>
<dbReference type="InterPro" id="IPR006145">
    <property type="entry name" value="PsdUridine_synth_RsuA/RluA"/>
</dbReference>
<sequence>MVEINLETGRTHQIRVHMANI</sequence>
<dbReference type="Proteomes" id="UP000321026">
    <property type="component" value="Unassembled WGS sequence"/>
</dbReference>